<dbReference type="Pfam" id="PF00664">
    <property type="entry name" value="ABC_membrane"/>
    <property type="match status" value="2"/>
</dbReference>
<sequence>MNASSAISCSPAADNQFGPAIYGCRDNFDFTLTFEQYFFSIVPAAALLIIAPFRIRHLSALPKAVRGTLLRYTKLAVISLWSISQLVSLILWAVRSGSGTLKSTALAASCLSFLTSLAACALSYIEHTKSIRPSTLFTTYLFISLVLDAATLRSIWLSGLPATFRAISTTSFVLKATVLLLEAKEKRGWLVDSKEKYSPEETSGVFNRGVFWWVNSLLLSGFRQLLQPDDLFPIHGNMSAAMLNNKFWDIWKHDTRDSRYRLIKGANETLNVGYGLIAAYGLVYVGMAISSAFYCHKAFRMATMLRGLLITAVFRKTTEINIAASDNSASVTLMSTDVDTIVRAVRQVHDLWADVIQVAIATWLLSIFIGPAAVAPVVVCLLSLALTIYVSPMAKASQGAWFSKVQKRVGITSKMLGHIKSIKMSGLAQTLASSISQMRREEIQAARPFRMIMVSTAALAQVPVLLSPVAAFAVFVGVAGKTGETFQATTLFSSLSFIILLAAPLFGTFETIVNLQSSMACFDRIQKYLSEPTRQDQREILLHSAASLSGNREPHTEAVVKANASNGIELAHALRPLASGLPAQLSSFHVHLEDSCFGWSKGEPCIVKNVNVAVMESQMLVVVGQVASGKSTLLKGLLGECPVVTGNVRTAQVPNQFIKNQSIRKNIVGYGHFDSVLYAQVIQACDLQKDLAGLPEGDDTIVGSKGVALSGGQKQRVALARAIYTRPEIAIFDDMLSGLDNHTANNVCKRLFGIKDGILRKWGTTVILATQSAIPLSMADQIMTLGKGGTVIELGSFAELTRREGYVSSIYQSSQRGIGDDGTLDDPKDDESINPPKDGLLAGKPGPADKRRQLGDNTVYLFYFSALGPVFTAILLVVEFSNAFLQTFPTVWLKWWSDASDADGNQRTGLYLGVYAALQVAAIMAFFVLTWFVIVKVVAKSGLELHERLLRVVVRAPLSLFTSNDTGSLTTRFSQDIGEVDRNLPLGMLVTIQNLLTCIGQAVLIASSTWYLAIAYPFLIAAFFFLQQAYLRTSRQLRFLDLDEKAPVYTQFIETLAGLSTIRAFGWTQPAIEQNHDLVDRAQKPFYLLLMIQRWLTLVLDLIVAALALLVVGLAVRLRESVSVGLTGVSLVQLITFAETVRMLILWWTSLETSIGAVARIKQFSENTPDEDLLGEGNIPPQNWPSKGAIELQGICATYDTGNENKALDQISVSIKGGEKVAIVGRTGSGKSSLLLTLTRMLDLSSGSVTIDDLDISTLSRDLVRSHLTAITQDQFFLPGTVRQNIDPYEASSVEEIIDALSKVEIWESVEQKGGLDVDMGEEMLSHGQRQLFFLARAILRKSSGRVVLLDEATSRQVLTSIIILKHGYVT</sequence>
<dbReference type="GO" id="GO:0016787">
    <property type="term" value="F:hydrolase activity"/>
    <property type="evidence" value="ECO:0007669"/>
    <property type="project" value="UniProtKB-KW"/>
</dbReference>
<dbReference type="PROSITE" id="PS00211">
    <property type="entry name" value="ABC_TRANSPORTER_1"/>
    <property type="match status" value="2"/>
</dbReference>
<feature type="region of interest" description="Disordered" evidence="9">
    <location>
        <begin position="812"/>
        <end position="849"/>
    </location>
</feature>
<comment type="subcellular location">
    <subcellularLocation>
        <location evidence="1">Membrane</location>
        <topology evidence="1">Multi-pass membrane protein</topology>
    </subcellularLocation>
</comment>
<dbReference type="Pfam" id="PF24357">
    <property type="entry name" value="TMD0_ABC"/>
    <property type="match status" value="1"/>
</dbReference>
<feature type="transmembrane region" description="Helical" evidence="10">
    <location>
        <begin position="457"/>
        <end position="479"/>
    </location>
</feature>
<dbReference type="Proteomes" id="UP001408356">
    <property type="component" value="Unassembled WGS sequence"/>
</dbReference>
<feature type="transmembrane region" description="Helical" evidence="10">
    <location>
        <begin position="1010"/>
        <end position="1031"/>
    </location>
</feature>
<feature type="transmembrane region" description="Helical" evidence="10">
    <location>
        <begin position="37"/>
        <end position="55"/>
    </location>
</feature>
<feature type="domain" description="ABC transmembrane type-1" evidence="12">
    <location>
        <begin position="262"/>
        <end position="517"/>
    </location>
</feature>
<accession>A0ABR2V689</accession>
<keyword evidence="13" id="KW-0378">Hydrolase</keyword>
<evidence type="ECO:0000256" key="4">
    <source>
        <dbReference type="ARBA" id="ARBA00022741"/>
    </source>
</evidence>
<dbReference type="InterPro" id="IPR017871">
    <property type="entry name" value="ABC_transporter-like_CS"/>
</dbReference>
<dbReference type="CDD" id="cd18579">
    <property type="entry name" value="ABC_6TM_ABCC_D1"/>
    <property type="match status" value="1"/>
</dbReference>
<evidence type="ECO:0000256" key="3">
    <source>
        <dbReference type="ARBA" id="ARBA00022692"/>
    </source>
</evidence>
<keyword evidence="3 10" id="KW-0812">Transmembrane</keyword>
<dbReference type="InterPro" id="IPR056227">
    <property type="entry name" value="TMD0_ABC"/>
</dbReference>
<feature type="transmembrane region" description="Helical" evidence="10">
    <location>
        <begin position="272"/>
        <end position="295"/>
    </location>
</feature>
<dbReference type="SMART" id="SM00382">
    <property type="entry name" value="AAA"/>
    <property type="match status" value="2"/>
</dbReference>
<evidence type="ECO:0000256" key="5">
    <source>
        <dbReference type="ARBA" id="ARBA00022840"/>
    </source>
</evidence>
<feature type="transmembrane region" description="Helical" evidence="10">
    <location>
        <begin position="106"/>
        <end position="125"/>
    </location>
</feature>
<dbReference type="PROSITE" id="PS50929">
    <property type="entry name" value="ABC_TM1F"/>
    <property type="match status" value="2"/>
</dbReference>
<evidence type="ECO:0000256" key="9">
    <source>
        <dbReference type="SAM" id="MobiDB-lite"/>
    </source>
</evidence>
<comment type="caution">
    <text evidence="13">The sequence shown here is derived from an EMBL/GenBank/DDBJ whole genome shotgun (WGS) entry which is preliminary data.</text>
</comment>
<feature type="transmembrane region" description="Helical" evidence="10">
    <location>
        <begin position="137"/>
        <end position="156"/>
    </location>
</feature>
<keyword evidence="2" id="KW-0813">Transport</keyword>
<dbReference type="InterPro" id="IPR003439">
    <property type="entry name" value="ABC_transporter-like_ATP-bd"/>
</dbReference>
<dbReference type="InterPro" id="IPR003593">
    <property type="entry name" value="AAA+_ATPase"/>
</dbReference>
<dbReference type="Pfam" id="PF00005">
    <property type="entry name" value="ABC_tran"/>
    <property type="match status" value="2"/>
</dbReference>
<evidence type="ECO:0000256" key="2">
    <source>
        <dbReference type="ARBA" id="ARBA00022448"/>
    </source>
</evidence>
<dbReference type="SUPFAM" id="SSF90123">
    <property type="entry name" value="ABC transporter transmembrane region"/>
    <property type="match status" value="2"/>
</dbReference>
<dbReference type="InterPro" id="IPR027417">
    <property type="entry name" value="P-loop_NTPase"/>
</dbReference>
<feature type="transmembrane region" description="Helical" evidence="10">
    <location>
        <begin position="491"/>
        <end position="509"/>
    </location>
</feature>
<gene>
    <name evidence="13" type="ORF">SUNI508_04781</name>
</gene>
<feature type="transmembrane region" description="Helical" evidence="10">
    <location>
        <begin position="860"/>
        <end position="885"/>
    </location>
</feature>
<dbReference type="PROSITE" id="PS50893">
    <property type="entry name" value="ABC_TRANSPORTER_2"/>
    <property type="match status" value="1"/>
</dbReference>
<feature type="transmembrane region" description="Helical" evidence="10">
    <location>
        <begin position="914"/>
        <end position="939"/>
    </location>
</feature>
<feature type="domain" description="ABC transporter" evidence="11">
    <location>
        <begin position="590"/>
        <end position="813"/>
    </location>
</feature>
<dbReference type="InterPro" id="IPR044746">
    <property type="entry name" value="ABCC_6TM_D1"/>
</dbReference>
<reference evidence="13 14" key="1">
    <citation type="journal article" date="2024" name="J. Plant Pathol.">
        <title>Sequence and assembly of the genome of Seiridium unicorne, isolate CBS 538.82, causal agent of cypress canker disease.</title>
        <authorList>
            <person name="Scali E."/>
            <person name="Rocca G.D."/>
            <person name="Danti R."/>
            <person name="Garbelotto M."/>
            <person name="Barberini S."/>
            <person name="Baroncelli R."/>
            <person name="Emiliani G."/>
        </authorList>
    </citation>
    <scope>NUCLEOTIDE SEQUENCE [LARGE SCALE GENOMIC DNA]</scope>
    <source>
        <strain evidence="13 14">BM-138-508</strain>
    </source>
</reference>
<keyword evidence="4" id="KW-0547">Nucleotide-binding</keyword>
<keyword evidence="8" id="KW-0325">Glycoprotein</keyword>
<dbReference type="InterPro" id="IPR036640">
    <property type="entry name" value="ABC1_TM_sf"/>
</dbReference>
<keyword evidence="7 10" id="KW-0472">Membrane</keyword>
<dbReference type="EMBL" id="JARVKF010000113">
    <property type="protein sequence ID" value="KAK9422425.1"/>
    <property type="molecule type" value="Genomic_DNA"/>
</dbReference>
<dbReference type="PANTHER" id="PTHR24223">
    <property type="entry name" value="ATP-BINDING CASSETTE SUB-FAMILY C"/>
    <property type="match status" value="1"/>
</dbReference>
<evidence type="ECO:0000259" key="12">
    <source>
        <dbReference type="PROSITE" id="PS50929"/>
    </source>
</evidence>
<dbReference type="CDD" id="cd18580">
    <property type="entry name" value="ABC_6TM_ABCC_D2"/>
    <property type="match status" value="1"/>
</dbReference>
<dbReference type="SUPFAM" id="SSF52540">
    <property type="entry name" value="P-loop containing nucleoside triphosphate hydrolases"/>
    <property type="match status" value="2"/>
</dbReference>
<evidence type="ECO:0000259" key="11">
    <source>
        <dbReference type="PROSITE" id="PS50893"/>
    </source>
</evidence>
<organism evidence="13 14">
    <name type="scientific">Seiridium unicorne</name>
    <dbReference type="NCBI Taxonomy" id="138068"/>
    <lineage>
        <taxon>Eukaryota</taxon>
        <taxon>Fungi</taxon>
        <taxon>Dikarya</taxon>
        <taxon>Ascomycota</taxon>
        <taxon>Pezizomycotina</taxon>
        <taxon>Sordariomycetes</taxon>
        <taxon>Xylariomycetidae</taxon>
        <taxon>Amphisphaeriales</taxon>
        <taxon>Sporocadaceae</taxon>
        <taxon>Seiridium</taxon>
    </lineage>
</organism>
<dbReference type="InterPro" id="IPR044726">
    <property type="entry name" value="ABCC_6TM_D2"/>
</dbReference>
<evidence type="ECO:0000256" key="10">
    <source>
        <dbReference type="SAM" id="Phobius"/>
    </source>
</evidence>
<dbReference type="InterPro" id="IPR011527">
    <property type="entry name" value="ABC1_TM_dom"/>
</dbReference>
<name>A0ABR2V689_9PEZI</name>
<evidence type="ECO:0000256" key="8">
    <source>
        <dbReference type="ARBA" id="ARBA00023180"/>
    </source>
</evidence>
<feature type="domain" description="ABC transmembrane type-1" evidence="12">
    <location>
        <begin position="873"/>
        <end position="1153"/>
    </location>
</feature>
<evidence type="ECO:0000313" key="13">
    <source>
        <dbReference type="EMBL" id="KAK9422425.1"/>
    </source>
</evidence>
<keyword evidence="6 10" id="KW-1133">Transmembrane helix</keyword>
<proteinExistence type="predicted"/>
<dbReference type="Gene3D" id="1.20.1560.10">
    <property type="entry name" value="ABC transporter type 1, transmembrane domain"/>
    <property type="match status" value="2"/>
</dbReference>
<evidence type="ECO:0000256" key="1">
    <source>
        <dbReference type="ARBA" id="ARBA00004141"/>
    </source>
</evidence>
<dbReference type="InterPro" id="IPR050173">
    <property type="entry name" value="ABC_transporter_C-like"/>
</dbReference>
<feature type="transmembrane region" description="Helical" evidence="10">
    <location>
        <begin position="1095"/>
        <end position="1116"/>
    </location>
</feature>
<dbReference type="Gene3D" id="3.40.50.300">
    <property type="entry name" value="P-loop containing nucleotide triphosphate hydrolases"/>
    <property type="match status" value="2"/>
</dbReference>
<protein>
    <submittedName>
        <fullName evidence="13">P-loop containing nucleoside triphosphate hydrolase protein</fullName>
    </submittedName>
</protein>
<dbReference type="PANTHER" id="PTHR24223:SF399">
    <property type="entry name" value="ABC TRANSPORTER ATNG"/>
    <property type="match status" value="1"/>
</dbReference>
<keyword evidence="5" id="KW-0067">ATP-binding</keyword>
<evidence type="ECO:0000256" key="6">
    <source>
        <dbReference type="ARBA" id="ARBA00022989"/>
    </source>
</evidence>
<evidence type="ECO:0000313" key="14">
    <source>
        <dbReference type="Proteomes" id="UP001408356"/>
    </source>
</evidence>
<feature type="transmembrane region" description="Helical" evidence="10">
    <location>
        <begin position="75"/>
        <end position="94"/>
    </location>
</feature>
<evidence type="ECO:0000256" key="7">
    <source>
        <dbReference type="ARBA" id="ARBA00023136"/>
    </source>
</evidence>
<keyword evidence="14" id="KW-1185">Reference proteome</keyword>